<evidence type="ECO:0000313" key="4">
    <source>
        <dbReference type="Proteomes" id="UP000290288"/>
    </source>
</evidence>
<accession>A0A4Q2DMR0</accession>
<protein>
    <recommendedName>
        <fullName evidence="2">DUF6699 domain-containing protein</fullName>
    </recommendedName>
</protein>
<reference evidence="3 4" key="1">
    <citation type="submission" date="2019-01" db="EMBL/GenBank/DDBJ databases">
        <title>Draft genome sequence of Psathyrella aberdarensis IHI B618.</title>
        <authorList>
            <person name="Buettner E."/>
            <person name="Kellner H."/>
        </authorList>
    </citation>
    <scope>NUCLEOTIDE SEQUENCE [LARGE SCALE GENOMIC DNA]</scope>
    <source>
        <strain evidence="3 4">IHI B618</strain>
    </source>
</reference>
<dbReference type="Pfam" id="PF20415">
    <property type="entry name" value="DUF6699"/>
    <property type="match status" value="1"/>
</dbReference>
<feature type="domain" description="DUF6699" evidence="2">
    <location>
        <begin position="105"/>
        <end position="242"/>
    </location>
</feature>
<evidence type="ECO:0000259" key="2">
    <source>
        <dbReference type="Pfam" id="PF20415"/>
    </source>
</evidence>
<dbReference type="OrthoDB" id="3144234at2759"/>
<dbReference type="AlphaFoldDB" id="A0A4Q2DMR0"/>
<organism evidence="3 4">
    <name type="scientific">Candolleomyces aberdarensis</name>
    <dbReference type="NCBI Taxonomy" id="2316362"/>
    <lineage>
        <taxon>Eukaryota</taxon>
        <taxon>Fungi</taxon>
        <taxon>Dikarya</taxon>
        <taxon>Basidiomycota</taxon>
        <taxon>Agaricomycotina</taxon>
        <taxon>Agaricomycetes</taxon>
        <taxon>Agaricomycetidae</taxon>
        <taxon>Agaricales</taxon>
        <taxon>Agaricineae</taxon>
        <taxon>Psathyrellaceae</taxon>
        <taxon>Candolleomyces</taxon>
    </lineage>
</organism>
<dbReference type="EMBL" id="SDEE01000106">
    <property type="protein sequence ID" value="RXW21470.1"/>
    <property type="molecule type" value="Genomic_DNA"/>
</dbReference>
<dbReference type="Proteomes" id="UP000290288">
    <property type="component" value="Unassembled WGS sequence"/>
</dbReference>
<dbReference type="InterPro" id="IPR046522">
    <property type="entry name" value="DUF6699"/>
</dbReference>
<feature type="compositionally biased region" description="Basic residues" evidence="1">
    <location>
        <begin position="1"/>
        <end position="11"/>
    </location>
</feature>
<sequence>MSGQPRRHSRSVHFAQNDTHILEGTPSPTLSSSTLSSPELSSPLGLPHLNLPNSPIPYVYQAWSPASPSTSQLHPSPPRPNAKVMSLDLDSHLQIPPTNQLPCFTFDLTRDPQGMGIKPALTKAVLDQPAVQPPVAKMPITIVSEAYQWVVEVRPGLPANADERPREYVTVKDVLYGIYNDLQGRLNEVDQQKMSLSVLEKAGLACQLRRARIKQLEKRDESAGLKRVDLLYKSHRFKGLAVDPRNGNWVLHVEEM</sequence>
<evidence type="ECO:0000313" key="3">
    <source>
        <dbReference type="EMBL" id="RXW21470.1"/>
    </source>
</evidence>
<dbReference type="STRING" id="2316362.A0A4Q2DMR0"/>
<name>A0A4Q2DMR0_9AGAR</name>
<keyword evidence="4" id="KW-1185">Reference proteome</keyword>
<comment type="caution">
    <text evidence="3">The sequence shown here is derived from an EMBL/GenBank/DDBJ whole genome shotgun (WGS) entry which is preliminary data.</text>
</comment>
<feature type="region of interest" description="Disordered" evidence="1">
    <location>
        <begin position="1"/>
        <end position="41"/>
    </location>
</feature>
<proteinExistence type="predicted"/>
<feature type="compositionally biased region" description="Low complexity" evidence="1">
    <location>
        <begin position="22"/>
        <end position="41"/>
    </location>
</feature>
<gene>
    <name evidence="3" type="ORF">EST38_g4386</name>
</gene>
<evidence type="ECO:0000256" key="1">
    <source>
        <dbReference type="SAM" id="MobiDB-lite"/>
    </source>
</evidence>